<feature type="domain" description="O-methyltransferase dimerisation" evidence="5">
    <location>
        <begin position="7"/>
        <end position="82"/>
    </location>
</feature>
<dbReference type="PANTHER" id="PTHR43712">
    <property type="entry name" value="PUTATIVE (AFU_ORTHOLOGUE AFUA_4G14580)-RELATED"/>
    <property type="match status" value="1"/>
</dbReference>
<dbReference type="InterPro" id="IPR012967">
    <property type="entry name" value="COMT_dimerisation"/>
</dbReference>
<evidence type="ECO:0000256" key="1">
    <source>
        <dbReference type="ARBA" id="ARBA00022603"/>
    </source>
</evidence>
<dbReference type="InterPro" id="IPR029063">
    <property type="entry name" value="SAM-dependent_MTases_sf"/>
</dbReference>
<keyword evidence="3" id="KW-0949">S-adenosyl-L-methionine</keyword>
<dbReference type="InterPro" id="IPR036390">
    <property type="entry name" value="WH_DNA-bd_sf"/>
</dbReference>
<dbReference type="SUPFAM" id="SSF46785">
    <property type="entry name" value="Winged helix' DNA-binding domain"/>
    <property type="match status" value="1"/>
</dbReference>
<dbReference type="Proteomes" id="UP000675880">
    <property type="component" value="Unassembled WGS sequence"/>
</dbReference>
<keyword evidence="7" id="KW-1185">Reference proteome</keyword>
<dbReference type="InterPro" id="IPR016461">
    <property type="entry name" value="COMT-like"/>
</dbReference>
<dbReference type="RefSeq" id="WP_213042860.1">
    <property type="nucleotide sequence ID" value="NZ_CAJNBJ010000016.1"/>
</dbReference>
<dbReference type="EMBL" id="CAJNBJ010000016">
    <property type="protein sequence ID" value="CAE6763030.1"/>
    <property type="molecule type" value="Genomic_DNA"/>
</dbReference>
<evidence type="ECO:0000313" key="6">
    <source>
        <dbReference type="EMBL" id="CAE6763030.1"/>
    </source>
</evidence>
<evidence type="ECO:0000259" key="4">
    <source>
        <dbReference type="Pfam" id="PF00891"/>
    </source>
</evidence>
<comment type="caution">
    <text evidence="6">The sequence shown here is derived from an EMBL/GenBank/DDBJ whole genome shotgun (WGS) entry which is preliminary data.</text>
</comment>
<name>A0ABM8RNN3_9BACT</name>
<accession>A0ABM8RNN3</accession>
<dbReference type="Pfam" id="PF08100">
    <property type="entry name" value="Dimerisation"/>
    <property type="match status" value="1"/>
</dbReference>
<feature type="domain" description="O-methyltransferase C-terminal" evidence="4">
    <location>
        <begin position="114"/>
        <end position="304"/>
    </location>
</feature>
<dbReference type="Gene3D" id="1.10.10.10">
    <property type="entry name" value="Winged helix-like DNA-binding domain superfamily/Winged helix DNA-binding domain"/>
    <property type="match status" value="1"/>
</dbReference>
<evidence type="ECO:0000313" key="7">
    <source>
        <dbReference type="Proteomes" id="UP000675880"/>
    </source>
</evidence>
<dbReference type="PANTHER" id="PTHR43712:SF2">
    <property type="entry name" value="O-METHYLTRANSFERASE CICE"/>
    <property type="match status" value="1"/>
</dbReference>
<evidence type="ECO:0000256" key="2">
    <source>
        <dbReference type="ARBA" id="ARBA00022679"/>
    </source>
</evidence>
<evidence type="ECO:0000259" key="5">
    <source>
        <dbReference type="Pfam" id="PF08100"/>
    </source>
</evidence>
<protein>
    <submittedName>
        <fullName evidence="6">3-hydroxy-5-methyl-1-naphthoate 3-O-methyltransferase</fullName>
        <ecNumber evidence="6">2.1.1.302</ecNumber>
    </submittedName>
</protein>
<dbReference type="PROSITE" id="PS51683">
    <property type="entry name" value="SAM_OMT_II"/>
    <property type="match status" value="1"/>
</dbReference>
<keyword evidence="2 6" id="KW-0808">Transferase</keyword>
<dbReference type="Pfam" id="PF00891">
    <property type="entry name" value="Methyltransf_2"/>
    <property type="match status" value="1"/>
</dbReference>
<keyword evidence="1 6" id="KW-0489">Methyltransferase</keyword>
<dbReference type="GO" id="GO:0008168">
    <property type="term" value="F:methyltransferase activity"/>
    <property type="evidence" value="ECO:0007669"/>
    <property type="project" value="UniProtKB-KW"/>
</dbReference>
<dbReference type="InterPro" id="IPR036388">
    <property type="entry name" value="WH-like_DNA-bd_sf"/>
</dbReference>
<dbReference type="PIRSF" id="PIRSF005739">
    <property type="entry name" value="O-mtase"/>
    <property type="match status" value="1"/>
</dbReference>
<sequence length="323" mass="36013">MTYLQLMGLANGYADSKVLLVANELGVFTAIGTGGHRVETLATSCGTTHEGMRLLLHALAGLGLLRLKTGRYWNTPLSLRFLDGHSPQAITNLLWLLNHHWSDWTSMTRAIRRGRPGWAQATKTAEFRRRFALAMQERSHVLAPPTIASFRLPRQAVRVLDLGGGAGSYSIALARRHPRLQGLVVDQSVAVARRLIRQQGLTDRLCVEQGDLFTHPLPTGFDVALLANVLHDFHEKENIRLLRRVQKALRPGGKIFIVEYFLNPAGTRPAEAAIFSLLMYAFTDTGRCYAWKDVEGWLETAGFSRCRRHRVTGSIGTLEAVNR</sequence>
<dbReference type="GO" id="GO:0032259">
    <property type="term" value="P:methylation"/>
    <property type="evidence" value="ECO:0007669"/>
    <property type="project" value="UniProtKB-KW"/>
</dbReference>
<gene>
    <name evidence="6" type="ORF">NSPZN2_30738</name>
</gene>
<organism evidence="6 7">
    <name type="scientific">Nitrospira defluvii</name>
    <dbReference type="NCBI Taxonomy" id="330214"/>
    <lineage>
        <taxon>Bacteria</taxon>
        <taxon>Pseudomonadati</taxon>
        <taxon>Nitrospirota</taxon>
        <taxon>Nitrospiria</taxon>
        <taxon>Nitrospirales</taxon>
        <taxon>Nitrospiraceae</taxon>
        <taxon>Nitrospira</taxon>
    </lineage>
</organism>
<proteinExistence type="predicted"/>
<dbReference type="CDD" id="cd02440">
    <property type="entry name" value="AdoMet_MTases"/>
    <property type="match status" value="1"/>
</dbReference>
<dbReference type="SUPFAM" id="SSF53335">
    <property type="entry name" value="S-adenosyl-L-methionine-dependent methyltransferases"/>
    <property type="match status" value="1"/>
</dbReference>
<dbReference type="InterPro" id="IPR001077">
    <property type="entry name" value="COMT_C"/>
</dbReference>
<dbReference type="Gene3D" id="3.40.50.150">
    <property type="entry name" value="Vaccinia Virus protein VP39"/>
    <property type="match status" value="1"/>
</dbReference>
<evidence type="ECO:0000256" key="3">
    <source>
        <dbReference type="ARBA" id="ARBA00022691"/>
    </source>
</evidence>
<dbReference type="EC" id="2.1.1.302" evidence="6"/>
<reference evidence="6 7" key="1">
    <citation type="submission" date="2021-02" db="EMBL/GenBank/DDBJ databases">
        <authorList>
            <person name="Han P."/>
        </authorList>
    </citation>
    <scope>NUCLEOTIDE SEQUENCE [LARGE SCALE GENOMIC DNA]</scope>
    <source>
        <strain evidence="6">Candidatus Nitrospira sp. ZN2</strain>
    </source>
</reference>